<comment type="caution">
    <text evidence="1">The sequence shown here is derived from an EMBL/GenBank/DDBJ whole genome shotgun (WGS) entry which is preliminary data.</text>
</comment>
<evidence type="ECO:0008006" key="3">
    <source>
        <dbReference type="Google" id="ProtNLM"/>
    </source>
</evidence>
<evidence type="ECO:0000313" key="1">
    <source>
        <dbReference type="EMBL" id="PJD74638.1"/>
    </source>
</evidence>
<evidence type="ECO:0000313" key="2">
    <source>
        <dbReference type="Proteomes" id="UP000230495"/>
    </source>
</evidence>
<proteinExistence type="predicted"/>
<dbReference type="Pfam" id="PF16677">
    <property type="entry name" value="GP3_package"/>
    <property type="match status" value="1"/>
</dbReference>
<dbReference type="Proteomes" id="UP000230495">
    <property type="component" value="Unassembled WGS sequence"/>
</dbReference>
<gene>
    <name evidence="1" type="ORF">B9Q37_12145</name>
</gene>
<protein>
    <recommendedName>
        <fullName evidence="3">Terminase small subunit</fullName>
    </recommendedName>
</protein>
<accession>A0A2J0PJC2</accession>
<dbReference type="AlphaFoldDB" id="A0A2J0PJC2"/>
<dbReference type="InterPro" id="IPR032066">
    <property type="entry name" value="GP3_package"/>
</dbReference>
<reference evidence="1 2" key="1">
    <citation type="journal article" date="2017" name="J. Antimicrob. Chemother.">
        <title>Characterization of the population structure, drug resistance mechanisms and plasmids of the community-associated Enterobacter cloacae complex in China.</title>
        <authorList>
            <person name="Zhou K."/>
            <person name="Yu W."/>
            <person name="Cao X."/>
            <person name="Shen P."/>
            <person name="Lu H."/>
            <person name="Luo Q."/>
            <person name="Rossen J.W.A."/>
            <person name="Xiao Y."/>
        </authorList>
    </citation>
    <scope>NUCLEOTIDE SEQUENCE [LARGE SCALE GENOMIC DNA]</scope>
    <source>
        <strain evidence="1">ECC1097</strain>
    </source>
</reference>
<dbReference type="EMBL" id="NEEU01000004">
    <property type="protein sequence ID" value="PJD74638.1"/>
    <property type="molecule type" value="Genomic_DNA"/>
</dbReference>
<dbReference type="RefSeq" id="WP_057072305.1">
    <property type="nucleotide sequence ID" value="NZ_NEET01000019.1"/>
</dbReference>
<name>A0A2J0PJC2_9ENTR</name>
<dbReference type="Gene3D" id="1.10.132.80">
    <property type="match status" value="1"/>
</dbReference>
<organism evidence="1">
    <name type="scientific">Enterobacter kobei</name>
    <dbReference type="NCBI Taxonomy" id="208224"/>
    <lineage>
        <taxon>Bacteria</taxon>
        <taxon>Pseudomonadati</taxon>
        <taxon>Pseudomonadota</taxon>
        <taxon>Gammaproteobacteria</taxon>
        <taxon>Enterobacterales</taxon>
        <taxon>Enterobacteriaceae</taxon>
        <taxon>Enterobacter</taxon>
        <taxon>Enterobacter cloacae complex</taxon>
    </lineage>
</organism>
<sequence>MAGRKPKYKKEYCQAVVDWFSEKKDHRINESEKGVQKVMPGDSLATMTGFARHLGVTRKTLLNWCELFPEFKAAYEWAEELNADQIARAAYMGATPSQAAALLLVNCHGWTTAAQGKMLSEGRNDPANPLSGETVPEATAFVVTVVKDREDAYYQLWLDRREKNKLMGRDEDEGLEQFELYDENDAEQLREVCKVRGHLLGLLEMLGDE</sequence>